<accession>A0A815ZFH3</accession>
<dbReference type="SUPFAM" id="SSF81901">
    <property type="entry name" value="HCP-like"/>
    <property type="match status" value="1"/>
</dbReference>
<dbReference type="SUPFAM" id="SSF56399">
    <property type="entry name" value="ADP-ribosylation"/>
    <property type="match status" value="1"/>
</dbReference>
<feature type="repeat" description="TPR" evidence="3">
    <location>
        <begin position="540"/>
        <end position="573"/>
    </location>
</feature>
<dbReference type="SUPFAM" id="SSF48452">
    <property type="entry name" value="TPR-like"/>
    <property type="match status" value="2"/>
</dbReference>
<comment type="caution">
    <text evidence="5">The sequence shown here is derived from an EMBL/GenBank/DDBJ whole genome shotgun (WGS) entry which is preliminary data.</text>
</comment>
<dbReference type="Pfam" id="PF03496">
    <property type="entry name" value="ADPrib_exo_Tox"/>
    <property type="match status" value="1"/>
</dbReference>
<dbReference type="EMBL" id="CAJNOR010005978">
    <property type="protein sequence ID" value="CAF1581838.1"/>
    <property type="molecule type" value="Genomic_DNA"/>
</dbReference>
<dbReference type="InterPro" id="IPR003540">
    <property type="entry name" value="ADP-ribosyltransferase"/>
</dbReference>
<evidence type="ECO:0000256" key="2">
    <source>
        <dbReference type="ARBA" id="ARBA00022803"/>
    </source>
</evidence>
<keyword evidence="1" id="KW-0677">Repeat</keyword>
<feature type="repeat" description="TPR" evidence="3">
    <location>
        <begin position="666"/>
        <end position="699"/>
    </location>
</feature>
<feature type="repeat" description="TPR" evidence="3">
    <location>
        <begin position="582"/>
        <end position="615"/>
    </location>
</feature>
<keyword evidence="2 3" id="KW-0802">TPR repeat</keyword>
<dbReference type="PANTHER" id="PTHR45641">
    <property type="entry name" value="TETRATRICOPEPTIDE REPEAT PROTEIN (AFU_ORTHOLOGUE AFUA_6G03870)"/>
    <property type="match status" value="1"/>
</dbReference>
<feature type="domain" description="ADP ribosyltransferase" evidence="4">
    <location>
        <begin position="229"/>
        <end position="386"/>
    </location>
</feature>
<feature type="repeat" description="TPR" evidence="3">
    <location>
        <begin position="708"/>
        <end position="741"/>
    </location>
</feature>
<dbReference type="InterPro" id="IPR019734">
    <property type="entry name" value="TPR_rpt"/>
</dbReference>
<feature type="repeat" description="TPR" evidence="3">
    <location>
        <begin position="419"/>
        <end position="452"/>
    </location>
</feature>
<evidence type="ECO:0000313" key="6">
    <source>
        <dbReference type="Proteomes" id="UP000663828"/>
    </source>
</evidence>
<feature type="repeat" description="TPR" evidence="3">
    <location>
        <begin position="456"/>
        <end position="489"/>
    </location>
</feature>
<organism evidence="5 6">
    <name type="scientific">Adineta ricciae</name>
    <name type="common">Rotifer</name>
    <dbReference type="NCBI Taxonomy" id="249248"/>
    <lineage>
        <taxon>Eukaryota</taxon>
        <taxon>Metazoa</taxon>
        <taxon>Spiralia</taxon>
        <taxon>Gnathifera</taxon>
        <taxon>Rotifera</taxon>
        <taxon>Eurotatoria</taxon>
        <taxon>Bdelloidea</taxon>
        <taxon>Adinetida</taxon>
        <taxon>Adinetidae</taxon>
        <taxon>Adineta</taxon>
    </lineage>
</organism>
<keyword evidence="6" id="KW-1185">Reference proteome</keyword>
<dbReference type="InterPro" id="IPR011990">
    <property type="entry name" value="TPR-like_helical_dom_sf"/>
</dbReference>
<dbReference type="SMART" id="SM00028">
    <property type="entry name" value="TPR"/>
    <property type="match status" value="12"/>
</dbReference>
<dbReference type="Gene3D" id="3.90.176.10">
    <property type="entry name" value="Toxin ADP-ribosyltransferase, Chain A, domain 1"/>
    <property type="match status" value="1"/>
</dbReference>
<feature type="repeat" description="TPR" evidence="3">
    <location>
        <begin position="918"/>
        <end position="951"/>
    </location>
</feature>
<evidence type="ECO:0000259" key="4">
    <source>
        <dbReference type="Pfam" id="PF03496"/>
    </source>
</evidence>
<dbReference type="GO" id="GO:0005576">
    <property type="term" value="C:extracellular region"/>
    <property type="evidence" value="ECO:0007669"/>
    <property type="project" value="InterPro"/>
</dbReference>
<dbReference type="PROSITE" id="PS51996">
    <property type="entry name" value="TR_MART"/>
    <property type="match status" value="1"/>
</dbReference>
<evidence type="ECO:0000313" key="5">
    <source>
        <dbReference type="EMBL" id="CAF1581838.1"/>
    </source>
</evidence>
<protein>
    <recommendedName>
        <fullName evidence="4">ADP ribosyltransferase domain-containing protein</fullName>
    </recommendedName>
</protein>
<evidence type="ECO:0000256" key="1">
    <source>
        <dbReference type="ARBA" id="ARBA00022737"/>
    </source>
</evidence>
<dbReference type="AlphaFoldDB" id="A0A815ZFH3"/>
<feature type="repeat" description="TPR" evidence="3">
    <location>
        <begin position="750"/>
        <end position="783"/>
    </location>
</feature>
<dbReference type="Proteomes" id="UP000663828">
    <property type="component" value="Unassembled WGS sequence"/>
</dbReference>
<sequence length="993" mass="114627">MNAATQLSSDFTLPYVETVNEKPKGVKTSRMFQNFLVIWLNSNNSEPNADFVEQLRRIVNHIDIFDDVDACIDCLTEIKHEKVFMIVSGTIAQYIIPLIYDIPQLHSIYIFLNNIIVAEHWLKVKGTFTEIGSICDSLKQAIQQYEENLMSLSFLTLDNVSDSDQNHVDQTFMYSQILKEIILGINYDVDFAIKHLTEFLREKEEDSSAGSENYVKLEREYKLKPPIWWYTSQSYIYLMVNRALRTQEIDEILLMGFFIHDLHENIEQLYVKQNISDLLESISVYRGQGLSKEDFERLVKTKGGLISFNNFLSTSIDRQVAYMLAESIRDSTDLVAVIFEMTIDTSISSFPFARLSGVTQFDQEQEFLFSMHTVFRIGDIDSVKGDDRFWQVKLSLTKDNDQQLCDVTKKIREEIEPDSSGQYQLGKLLLRLGEYGKAKQLYEAMLNLVSDDNAKVHIYLGLGSIYDNEGNYKDALVSYERCMEISQRLHTKNDSNLINLYNSMGLLHLNMGDYSTPLHLYQTALNIAEKQSNPNDFTVATIYNNMALVYMYTDSYSDALEYYKKSLDIYQKILPSYHPNLALAYNNFGLTLHKMGKYTKALEIYEKALKICVRILPSNHSIFISLYNNLGGVCENLGEYFKALEYHRKSLELCQTVFTSNHPLVALSYNNIGLVYTLMGECSKALWHYEEGLKIRQNIYPVNHYDVAISYDHMGSTYRLMADYSQAISFHERALEIYHTLTSSHDGFLASCYVNMGNVYLSTEEYLKAISFYEKALNIRQNMLSTDHSDLGISYNNIGAAYFGIKDYSKAISFYEKALEIYHRILPSDHPNFIQCYKNFSAACFEKEEFSKALLYCEKLLDIYRKIRPSNHVELLYTHSNIATLCENLHDYPKALLHRQKEFEIGQILFPENHLALSTILIDIGLLYECMNEHSNALSYFQRAVDLAQQTLPSDHPELQVFRANAERSRNVVNRMLESNENNSCSTVDNETL</sequence>
<reference evidence="5" key="1">
    <citation type="submission" date="2021-02" db="EMBL/GenBank/DDBJ databases">
        <authorList>
            <person name="Nowell W R."/>
        </authorList>
    </citation>
    <scope>NUCLEOTIDE SEQUENCE</scope>
</reference>
<dbReference type="Pfam" id="PF13176">
    <property type="entry name" value="TPR_7"/>
    <property type="match status" value="1"/>
</dbReference>
<dbReference type="PROSITE" id="PS50293">
    <property type="entry name" value="TPR_REGION"/>
    <property type="match status" value="3"/>
</dbReference>
<feature type="repeat" description="TPR" evidence="3">
    <location>
        <begin position="498"/>
        <end position="531"/>
    </location>
</feature>
<dbReference type="Pfam" id="PF13424">
    <property type="entry name" value="TPR_12"/>
    <property type="match status" value="5"/>
</dbReference>
<dbReference type="Gene3D" id="1.25.40.10">
    <property type="entry name" value="Tetratricopeptide repeat domain"/>
    <property type="match status" value="5"/>
</dbReference>
<feature type="repeat" description="TPR" evidence="3">
    <location>
        <begin position="792"/>
        <end position="825"/>
    </location>
</feature>
<dbReference type="PANTHER" id="PTHR45641:SF19">
    <property type="entry name" value="NEPHROCYSTIN-3"/>
    <property type="match status" value="1"/>
</dbReference>
<dbReference type="PROSITE" id="PS50005">
    <property type="entry name" value="TPR"/>
    <property type="match status" value="10"/>
</dbReference>
<gene>
    <name evidence="5" type="ORF">XAT740_LOCUS45594</name>
</gene>
<name>A0A815ZFH3_ADIRI</name>
<proteinExistence type="predicted"/>
<evidence type="ECO:0000256" key="3">
    <source>
        <dbReference type="PROSITE-ProRule" id="PRU00339"/>
    </source>
</evidence>